<keyword evidence="1" id="KW-1133">Transmembrane helix</keyword>
<dbReference type="AlphaFoldDB" id="A0A6M2DWE4"/>
<proteinExistence type="predicted"/>
<accession>A0A6M2DWE4</accession>
<dbReference type="EMBL" id="GIIL01006578">
    <property type="protein sequence ID" value="NOV50304.1"/>
    <property type="molecule type" value="Transcribed_RNA"/>
</dbReference>
<evidence type="ECO:0000256" key="1">
    <source>
        <dbReference type="SAM" id="Phobius"/>
    </source>
</evidence>
<name>A0A6M2DWE4_XENCH</name>
<protein>
    <submittedName>
        <fullName evidence="2">Putative product</fullName>
    </submittedName>
</protein>
<keyword evidence="1" id="KW-0472">Membrane</keyword>
<sequence length="70" mass="7629">MSSWASIHLSDIILSIPIASVLSLSVAIIVTSRKSLGHWRMRYILFSGSVPVLLHTVVPSATPFVCCHLL</sequence>
<keyword evidence="1" id="KW-0812">Transmembrane</keyword>
<evidence type="ECO:0000313" key="2">
    <source>
        <dbReference type="EMBL" id="NOV50304.1"/>
    </source>
</evidence>
<feature type="transmembrane region" description="Helical" evidence="1">
    <location>
        <begin position="43"/>
        <end position="65"/>
    </location>
</feature>
<feature type="transmembrane region" description="Helical" evidence="1">
    <location>
        <begin position="12"/>
        <end position="31"/>
    </location>
</feature>
<reference evidence="2" key="1">
    <citation type="submission" date="2020-03" db="EMBL/GenBank/DDBJ databases">
        <title>Transcriptomic Profiling of the Digestive Tract of the Rat Flea, Xenopsylla cheopis, Following Blood Feeding and Infection with Yersinia pestis.</title>
        <authorList>
            <person name="Bland D.M."/>
            <person name="Martens C.A."/>
            <person name="Virtaneva K."/>
            <person name="Kanakabandi K."/>
            <person name="Long D."/>
            <person name="Rosenke R."/>
            <person name="Saturday G.A."/>
            <person name="Hoyt F.H."/>
            <person name="Bruno D.P."/>
            <person name="Ribeiro J.M.C."/>
            <person name="Hinnebusch J."/>
        </authorList>
    </citation>
    <scope>NUCLEOTIDE SEQUENCE</scope>
</reference>
<organism evidence="2">
    <name type="scientific">Xenopsylla cheopis</name>
    <name type="common">Oriental rat flea</name>
    <name type="synonym">Pulex cheopis</name>
    <dbReference type="NCBI Taxonomy" id="163159"/>
    <lineage>
        <taxon>Eukaryota</taxon>
        <taxon>Metazoa</taxon>
        <taxon>Ecdysozoa</taxon>
        <taxon>Arthropoda</taxon>
        <taxon>Hexapoda</taxon>
        <taxon>Insecta</taxon>
        <taxon>Pterygota</taxon>
        <taxon>Neoptera</taxon>
        <taxon>Endopterygota</taxon>
        <taxon>Siphonaptera</taxon>
        <taxon>Pulicidae</taxon>
        <taxon>Xenopsyllinae</taxon>
        <taxon>Xenopsylla</taxon>
    </lineage>
</organism>